<dbReference type="AlphaFoldDB" id="A0A316EJJ1"/>
<dbReference type="GO" id="GO:0000270">
    <property type="term" value="P:peptidoglycan metabolic process"/>
    <property type="evidence" value="ECO:0007669"/>
    <property type="project" value="TreeGrafter"/>
</dbReference>
<evidence type="ECO:0000313" key="4">
    <source>
        <dbReference type="Proteomes" id="UP000245489"/>
    </source>
</evidence>
<dbReference type="PANTHER" id="PTHR30023:SF0">
    <property type="entry name" value="PENICILLIN-SENSITIVE CARBOXYPEPTIDASE A"/>
    <property type="match status" value="1"/>
</dbReference>
<dbReference type="Gene3D" id="3.40.710.10">
    <property type="entry name" value="DD-peptidase/beta-lactamase superfamily"/>
    <property type="match status" value="2"/>
</dbReference>
<name>A0A316EJJ1_9BACT</name>
<organism evidence="3 4">
    <name type="scientific">Arcicella aurantiaca</name>
    <dbReference type="NCBI Taxonomy" id="591202"/>
    <lineage>
        <taxon>Bacteria</taxon>
        <taxon>Pseudomonadati</taxon>
        <taxon>Bacteroidota</taxon>
        <taxon>Cytophagia</taxon>
        <taxon>Cytophagales</taxon>
        <taxon>Flectobacillaceae</taxon>
        <taxon>Arcicella</taxon>
    </lineage>
</organism>
<keyword evidence="3" id="KW-0645">Protease</keyword>
<protein>
    <submittedName>
        <fullName evidence="3">D-alanyl-D-alanine carboxypeptidase/D-alanyl-D-alanine-endopeptidase (Penicillin-binding protein 4)</fullName>
    </submittedName>
</protein>
<dbReference type="Proteomes" id="UP000245489">
    <property type="component" value="Unassembled WGS sequence"/>
</dbReference>
<dbReference type="SUPFAM" id="SSF56601">
    <property type="entry name" value="beta-lactamase/transpeptidase-like"/>
    <property type="match status" value="1"/>
</dbReference>
<dbReference type="OrthoDB" id="9802627at2"/>
<proteinExistence type="inferred from homology"/>
<dbReference type="GO" id="GO:0006508">
    <property type="term" value="P:proteolysis"/>
    <property type="evidence" value="ECO:0007669"/>
    <property type="project" value="InterPro"/>
</dbReference>
<dbReference type="InterPro" id="IPR012338">
    <property type="entry name" value="Beta-lactam/transpept-like"/>
</dbReference>
<evidence type="ECO:0000256" key="1">
    <source>
        <dbReference type="ARBA" id="ARBA00006096"/>
    </source>
</evidence>
<comment type="similarity">
    <text evidence="1">Belongs to the peptidase S13 family.</text>
</comment>
<dbReference type="GO" id="GO:0004185">
    <property type="term" value="F:serine-type carboxypeptidase activity"/>
    <property type="evidence" value="ECO:0007669"/>
    <property type="project" value="InterPro"/>
</dbReference>
<evidence type="ECO:0000313" key="3">
    <source>
        <dbReference type="EMBL" id="PWK29019.1"/>
    </source>
</evidence>
<evidence type="ECO:0000256" key="2">
    <source>
        <dbReference type="ARBA" id="ARBA00022801"/>
    </source>
</evidence>
<keyword evidence="2" id="KW-0378">Hydrolase</keyword>
<gene>
    <name evidence="3" type="ORF">LV89_00573</name>
</gene>
<dbReference type="PANTHER" id="PTHR30023">
    <property type="entry name" value="D-ALANYL-D-ALANINE CARBOXYPEPTIDASE"/>
    <property type="match status" value="1"/>
</dbReference>
<keyword evidence="4" id="KW-1185">Reference proteome</keyword>
<reference evidence="3 4" key="1">
    <citation type="submission" date="2018-05" db="EMBL/GenBank/DDBJ databases">
        <title>Genomic Encyclopedia of Archaeal and Bacterial Type Strains, Phase II (KMG-II): from individual species to whole genera.</title>
        <authorList>
            <person name="Goeker M."/>
        </authorList>
    </citation>
    <scope>NUCLEOTIDE SEQUENCE [LARGE SCALE GENOMIC DNA]</scope>
    <source>
        <strain evidence="3 4">DSM 22214</strain>
    </source>
</reference>
<dbReference type="EMBL" id="QGGO01000002">
    <property type="protein sequence ID" value="PWK29019.1"/>
    <property type="molecule type" value="Genomic_DNA"/>
</dbReference>
<comment type="caution">
    <text evidence="3">The sequence shown here is derived from an EMBL/GenBank/DDBJ whole genome shotgun (WGS) entry which is preliminary data.</text>
</comment>
<keyword evidence="3" id="KW-0121">Carboxypeptidase</keyword>
<accession>A0A316EJJ1</accession>
<dbReference type="PRINTS" id="PR00922">
    <property type="entry name" value="DADACBPTASE3"/>
</dbReference>
<dbReference type="Pfam" id="PF02113">
    <property type="entry name" value="Peptidase_S13"/>
    <property type="match status" value="2"/>
</dbReference>
<sequence length="421" mass="47606">MLLLACDATKISMKSVSRKLKESPTFSQNFTGFALYDISEKKMLLEHNAERYFTPASNTKLFTFYASLKTLGDSIPALHYQIASDSLIIWGTGDPSFLNPDLPKSKVYDFLKNRPEKIYFSNDNFTGSFYGKGWAWDDYNDDYAAEVSSFPIHGNVVRFTGNKENGIEIQPKFFAEKTYNWSKSESFSVQRDLGTNLFSYPAGKEIKANYKQDVPFKTGVEVTTVLLADTLKKEVTLINKPLERSTKTIFSLPADSLYKRMLHVSDNMIAEHLMLLNADALGNELNVNVGIEKVKEKFLADLPDVPRWIDGSGLSRYNLFTPRSIVALLGKIHDIVPEERLFRLLPAAGKSGTLRNMMKIDEPFIFAKSGSLSNIYCLSGYLLTKKGKVFIFSVMNNNFTKSTAEIRKEMVNILTEIHQNN</sequence>
<dbReference type="InterPro" id="IPR000667">
    <property type="entry name" value="Peptidase_S13"/>
</dbReference>